<evidence type="ECO:0000313" key="2">
    <source>
        <dbReference type="Proteomes" id="UP001054945"/>
    </source>
</evidence>
<dbReference type="AlphaFoldDB" id="A0AAV4X278"/>
<dbReference type="Proteomes" id="UP001054945">
    <property type="component" value="Unassembled WGS sequence"/>
</dbReference>
<evidence type="ECO:0000313" key="1">
    <source>
        <dbReference type="EMBL" id="GIY88628.1"/>
    </source>
</evidence>
<proteinExistence type="predicted"/>
<organism evidence="1 2">
    <name type="scientific">Caerostris extrusa</name>
    <name type="common">Bark spider</name>
    <name type="synonym">Caerostris bankana</name>
    <dbReference type="NCBI Taxonomy" id="172846"/>
    <lineage>
        <taxon>Eukaryota</taxon>
        <taxon>Metazoa</taxon>
        <taxon>Ecdysozoa</taxon>
        <taxon>Arthropoda</taxon>
        <taxon>Chelicerata</taxon>
        <taxon>Arachnida</taxon>
        <taxon>Araneae</taxon>
        <taxon>Araneomorphae</taxon>
        <taxon>Entelegynae</taxon>
        <taxon>Araneoidea</taxon>
        <taxon>Araneidae</taxon>
        <taxon>Caerostris</taxon>
    </lineage>
</organism>
<accession>A0AAV4X278</accession>
<keyword evidence="2" id="KW-1185">Reference proteome</keyword>
<dbReference type="EMBL" id="BPLR01017084">
    <property type="protein sequence ID" value="GIY88628.1"/>
    <property type="molecule type" value="Genomic_DNA"/>
</dbReference>
<comment type="caution">
    <text evidence="1">The sequence shown here is derived from an EMBL/GenBank/DDBJ whole genome shotgun (WGS) entry which is preliminary data.</text>
</comment>
<sequence>MERISKNCLKRDQLVIFAVFKIDANGQNVETEPKTPLPVTKLRIQGMKDARISLFPSNPLITRFLLNSLGCLERNRFTNKSFTNPARLANFNPFRINSPIHLFTIAEINKNYRI</sequence>
<name>A0AAV4X278_CAEEX</name>
<gene>
    <name evidence="1" type="ORF">CEXT_358291</name>
</gene>
<reference evidence="1 2" key="1">
    <citation type="submission" date="2021-06" db="EMBL/GenBank/DDBJ databases">
        <title>Caerostris extrusa draft genome.</title>
        <authorList>
            <person name="Kono N."/>
            <person name="Arakawa K."/>
        </authorList>
    </citation>
    <scope>NUCLEOTIDE SEQUENCE [LARGE SCALE GENOMIC DNA]</scope>
</reference>
<protein>
    <submittedName>
        <fullName evidence="1">Uncharacterized protein</fullName>
    </submittedName>
</protein>